<name>A0AAU9IZ19_9CILI</name>
<evidence type="ECO:0000313" key="1">
    <source>
        <dbReference type="EMBL" id="CAG9317325.1"/>
    </source>
</evidence>
<sequence length="67" mass="8216">MAVEKERKLINYSIYTSLSKESMSMWEKNAIKLLIRENYNFNEASYRRLNIVINTHLKWHLYMNFQV</sequence>
<evidence type="ECO:0008006" key="3">
    <source>
        <dbReference type="Google" id="ProtNLM"/>
    </source>
</evidence>
<reference evidence="1" key="1">
    <citation type="submission" date="2021-09" db="EMBL/GenBank/DDBJ databases">
        <authorList>
            <consortium name="AG Swart"/>
            <person name="Singh M."/>
            <person name="Singh A."/>
            <person name="Seah K."/>
            <person name="Emmerich C."/>
        </authorList>
    </citation>
    <scope>NUCLEOTIDE SEQUENCE</scope>
    <source>
        <strain evidence="1">ATCC30299</strain>
    </source>
</reference>
<gene>
    <name evidence="1" type="ORF">BSTOLATCC_MIC18577</name>
</gene>
<evidence type="ECO:0000313" key="2">
    <source>
        <dbReference type="Proteomes" id="UP001162131"/>
    </source>
</evidence>
<proteinExistence type="predicted"/>
<comment type="caution">
    <text evidence="1">The sequence shown here is derived from an EMBL/GenBank/DDBJ whole genome shotgun (WGS) entry which is preliminary data.</text>
</comment>
<keyword evidence="2" id="KW-1185">Reference proteome</keyword>
<accession>A0AAU9IZ19</accession>
<dbReference type="AlphaFoldDB" id="A0AAU9IZ19"/>
<protein>
    <recommendedName>
        <fullName evidence="3">Ribosomal protein L20</fullName>
    </recommendedName>
</protein>
<dbReference type="EMBL" id="CAJZBQ010000018">
    <property type="protein sequence ID" value="CAG9317325.1"/>
    <property type="molecule type" value="Genomic_DNA"/>
</dbReference>
<organism evidence="1 2">
    <name type="scientific">Blepharisma stoltei</name>
    <dbReference type="NCBI Taxonomy" id="1481888"/>
    <lineage>
        <taxon>Eukaryota</taxon>
        <taxon>Sar</taxon>
        <taxon>Alveolata</taxon>
        <taxon>Ciliophora</taxon>
        <taxon>Postciliodesmatophora</taxon>
        <taxon>Heterotrichea</taxon>
        <taxon>Heterotrichida</taxon>
        <taxon>Blepharismidae</taxon>
        <taxon>Blepharisma</taxon>
    </lineage>
</organism>
<dbReference type="Proteomes" id="UP001162131">
    <property type="component" value="Unassembled WGS sequence"/>
</dbReference>